<protein>
    <submittedName>
        <fullName evidence="2">Cupin</fullName>
    </submittedName>
</protein>
<dbReference type="SUPFAM" id="SSF51182">
    <property type="entry name" value="RmlC-like cupins"/>
    <property type="match status" value="1"/>
</dbReference>
<evidence type="ECO:0000259" key="1">
    <source>
        <dbReference type="Pfam" id="PF07883"/>
    </source>
</evidence>
<comment type="caution">
    <text evidence="2">The sequence shown here is derived from an EMBL/GenBank/DDBJ whole genome shotgun (WGS) entry which is preliminary data.</text>
</comment>
<proteinExistence type="predicted"/>
<dbReference type="PANTHER" id="PTHR37694">
    <property type="entry name" value="SLR8022 PROTEIN"/>
    <property type="match status" value="1"/>
</dbReference>
<dbReference type="EMBL" id="MLHW01000014">
    <property type="protein sequence ID" value="OHT49663.1"/>
    <property type="molecule type" value="Genomic_DNA"/>
</dbReference>
<dbReference type="Gene3D" id="2.60.120.10">
    <property type="entry name" value="Jelly Rolls"/>
    <property type="match status" value="1"/>
</dbReference>
<organism evidence="2 3">
    <name type="scientific">Mycobacteroides chelonae</name>
    <name type="common">Mycobacterium chelonae</name>
    <dbReference type="NCBI Taxonomy" id="1774"/>
    <lineage>
        <taxon>Bacteria</taxon>
        <taxon>Bacillati</taxon>
        <taxon>Actinomycetota</taxon>
        <taxon>Actinomycetes</taxon>
        <taxon>Mycobacteriales</taxon>
        <taxon>Mycobacteriaceae</taxon>
        <taxon>Mycobacteroides</taxon>
    </lineage>
</organism>
<dbReference type="InterPro" id="IPR011051">
    <property type="entry name" value="RmlC_Cupin_sf"/>
</dbReference>
<evidence type="ECO:0000313" key="2">
    <source>
        <dbReference type="EMBL" id="OHT49663.1"/>
    </source>
</evidence>
<accession>A0AB73LRQ9</accession>
<dbReference type="AlphaFoldDB" id="A0AB73LRQ9"/>
<dbReference type="Proteomes" id="UP000180113">
    <property type="component" value="Unassembled WGS sequence"/>
</dbReference>
<dbReference type="InterPro" id="IPR013096">
    <property type="entry name" value="Cupin_2"/>
</dbReference>
<name>A0AB73LRQ9_MYCCH</name>
<dbReference type="RefSeq" id="WP_070918777.1">
    <property type="nucleotide sequence ID" value="NZ_CP058976.1"/>
</dbReference>
<evidence type="ECO:0000313" key="3">
    <source>
        <dbReference type="Proteomes" id="UP000180113"/>
    </source>
</evidence>
<reference evidence="2 3" key="1">
    <citation type="submission" date="2016-10" db="EMBL/GenBank/DDBJ databases">
        <title>Evaluation of Human, Animal and Environmental Mycobacterium chelonae Isolates by Core Genome Phylogenomic Analysis, Targeted Gene Comparison, and Anti-microbial Susceptibility Patterns: A Tale of Mistaken Identities.</title>
        <authorList>
            <person name="Fogelson S.B."/>
            <person name="Camus A.C."/>
            <person name="Lorenz W."/>
            <person name="Vasireddy R."/>
            <person name="Vasireddy S."/>
            <person name="Smith T."/>
            <person name="Brown-Elliott B.A."/>
            <person name="Wallace R.J.Jr."/>
            <person name="Hasan N.A."/>
            <person name="Reischl U."/>
            <person name="Sanchez S."/>
        </authorList>
    </citation>
    <scope>NUCLEOTIDE SEQUENCE [LARGE SCALE GENOMIC DNA]</scope>
    <source>
        <strain evidence="2 3">42895</strain>
    </source>
</reference>
<dbReference type="Pfam" id="PF07883">
    <property type="entry name" value="Cupin_2"/>
    <property type="match status" value="1"/>
</dbReference>
<feature type="domain" description="Cupin type-2" evidence="1">
    <location>
        <begin position="41"/>
        <end position="105"/>
    </location>
</feature>
<dbReference type="PANTHER" id="PTHR37694:SF1">
    <property type="entry name" value="SLR8022 PROTEIN"/>
    <property type="match status" value="1"/>
</dbReference>
<sequence>MDVISITALADAQVEIARSAHSGRAAHTVHGGSGHALRQVVMALAAGRKLAEHENPGETTLLVLSGKVELTAVSTKAALATGDYVIVPPERHDLTALEDSAVLLTIVSRAS</sequence>
<dbReference type="InterPro" id="IPR014710">
    <property type="entry name" value="RmlC-like_jellyroll"/>
</dbReference>
<gene>
    <name evidence="2" type="ORF">BKG62_19095</name>
</gene>